<evidence type="ECO:0000259" key="8">
    <source>
        <dbReference type="Pfam" id="PF20684"/>
    </source>
</evidence>
<keyword evidence="10" id="KW-1185">Reference proteome</keyword>
<feature type="region of interest" description="Disordered" evidence="6">
    <location>
        <begin position="274"/>
        <end position="301"/>
    </location>
</feature>
<accession>A0ABR2JBK8</accession>
<comment type="subcellular location">
    <subcellularLocation>
        <location evidence="1">Membrane</location>
        <topology evidence="1">Multi-pass membrane protein</topology>
    </subcellularLocation>
</comment>
<feature type="transmembrane region" description="Helical" evidence="7">
    <location>
        <begin position="120"/>
        <end position="142"/>
    </location>
</feature>
<organism evidence="9 10">
    <name type="scientific">Apiospora arundinis</name>
    <dbReference type="NCBI Taxonomy" id="335852"/>
    <lineage>
        <taxon>Eukaryota</taxon>
        <taxon>Fungi</taxon>
        <taxon>Dikarya</taxon>
        <taxon>Ascomycota</taxon>
        <taxon>Pezizomycotina</taxon>
        <taxon>Sordariomycetes</taxon>
        <taxon>Xylariomycetidae</taxon>
        <taxon>Amphisphaeriales</taxon>
        <taxon>Apiosporaceae</taxon>
        <taxon>Apiospora</taxon>
    </lineage>
</organism>
<protein>
    <submittedName>
        <fullName evidence="9">Cation-transporting ATPase 4</fullName>
    </submittedName>
</protein>
<feature type="transmembrane region" description="Helical" evidence="7">
    <location>
        <begin position="208"/>
        <end position="226"/>
    </location>
</feature>
<comment type="caution">
    <text evidence="9">The sequence shown here is derived from an EMBL/GenBank/DDBJ whole genome shotgun (WGS) entry which is preliminary data.</text>
</comment>
<feature type="transmembrane region" description="Helical" evidence="7">
    <location>
        <begin position="238"/>
        <end position="263"/>
    </location>
</feature>
<name>A0ABR2JBK8_9PEZI</name>
<keyword evidence="3 7" id="KW-1133">Transmembrane helix</keyword>
<feature type="transmembrane region" description="Helical" evidence="7">
    <location>
        <begin position="174"/>
        <end position="196"/>
    </location>
</feature>
<evidence type="ECO:0000256" key="3">
    <source>
        <dbReference type="ARBA" id="ARBA00022989"/>
    </source>
</evidence>
<gene>
    <name evidence="9" type="ORF">PGQ11_005159</name>
</gene>
<proteinExistence type="inferred from homology"/>
<dbReference type="Proteomes" id="UP001390339">
    <property type="component" value="Unassembled WGS sequence"/>
</dbReference>
<evidence type="ECO:0000256" key="4">
    <source>
        <dbReference type="ARBA" id="ARBA00023136"/>
    </source>
</evidence>
<evidence type="ECO:0000256" key="1">
    <source>
        <dbReference type="ARBA" id="ARBA00004141"/>
    </source>
</evidence>
<evidence type="ECO:0000256" key="2">
    <source>
        <dbReference type="ARBA" id="ARBA00022692"/>
    </source>
</evidence>
<evidence type="ECO:0000256" key="6">
    <source>
        <dbReference type="SAM" id="MobiDB-lite"/>
    </source>
</evidence>
<dbReference type="Pfam" id="PF20684">
    <property type="entry name" value="Fung_rhodopsin"/>
    <property type="match status" value="1"/>
</dbReference>
<dbReference type="EMBL" id="JAPCWZ010000003">
    <property type="protein sequence ID" value="KAK8874645.1"/>
    <property type="molecule type" value="Genomic_DNA"/>
</dbReference>
<feature type="transmembrane region" description="Helical" evidence="7">
    <location>
        <begin position="43"/>
        <end position="64"/>
    </location>
</feature>
<evidence type="ECO:0000256" key="7">
    <source>
        <dbReference type="SAM" id="Phobius"/>
    </source>
</evidence>
<feature type="domain" description="Rhodopsin" evidence="8">
    <location>
        <begin position="27"/>
        <end position="271"/>
    </location>
</feature>
<dbReference type="InterPro" id="IPR052337">
    <property type="entry name" value="SAT4-like"/>
</dbReference>
<comment type="similarity">
    <text evidence="5">Belongs to the SAT4 family.</text>
</comment>
<dbReference type="InterPro" id="IPR049326">
    <property type="entry name" value="Rhodopsin_dom_fungi"/>
</dbReference>
<keyword evidence="2 7" id="KW-0812">Transmembrane</keyword>
<sequence length="381" mass="42037">MALEDRSIELFATTVFCLALATVTVALRCYVRLFMLKVFSWEDYLAVLTMMLFGGYGACVFLAIEYGAGKHLQDVPVESLPTALKMRWLGEWIYVVTSIFVKATVSILLLRICSKPWHRVVIYTTLAVVIVWNTVYAALAAFQCLPVQHFWERISDPKSNGQCLSEDIITGTTYAAAAINAVADWILGLLPIALVWDLELNRRTKASVASILALGIIASAATIVRIPYVWQLTHDNDFLYVFVDFTIWSTVELAMGLAASSIATLRPLFKKVLGGSSSGGSRRKSMGLGLGRNKQSGSTPNRFSNRFSGIKGLVIHRRDEISMESPMPVTPTTATYTRRGSVSSATVEVERYAIAPWERGYATEEWKARSGESPVSIRGAV</sequence>
<dbReference type="PANTHER" id="PTHR33048:SF96">
    <property type="entry name" value="INTEGRAL MEMBRANE PROTEIN"/>
    <property type="match status" value="1"/>
</dbReference>
<feature type="transmembrane region" description="Helical" evidence="7">
    <location>
        <begin position="92"/>
        <end position="113"/>
    </location>
</feature>
<evidence type="ECO:0000313" key="10">
    <source>
        <dbReference type="Proteomes" id="UP001390339"/>
    </source>
</evidence>
<evidence type="ECO:0000313" key="9">
    <source>
        <dbReference type="EMBL" id="KAK8874645.1"/>
    </source>
</evidence>
<dbReference type="PANTHER" id="PTHR33048">
    <property type="entry name" value="PTH11-LIKE INTEGRAL MEMBRANE PROTEIN (AFU_ORTHOLOGUE AFUA_5G11245)"/>
    <property type="match status" value="1"/>
</dbReference>
<reference evidence="9 10" key="1">
    <citation type="journal article" date="2024" name="IMA Fungus">
        <title>Apiospora arundinis, a panoply of carbohydrate-active enzymes and secondary metabolites.</title>
        <authorList>
            <person name="Sorensen T."/>
            <person name="Petersen C."/>
            <person name="Muurmann A.T."/>
            <person name="Christiansen J.V."/>
            <person name="Brundto M.L."/>
            <person name="Overgaard C.K."/>
            <person name="Boysen A.T."/>
            <person name="Wollenberg R.D."/>
            <person name="Larsen T.O."/>
            <person name="Sorensen J.L."/>
            <person name="Nielsen K.L."/>
            <person name="Sondergaard T.E."/>
        </authorList>
    </citation>
    <scope>NUCLEOTIDE SEQUENCE [LARGE SCALE GENOMIC DNA]</scope>
    <source>
        <strain evidence="9 10">AAU 773</strain>
    </source>
</reference>
<feature type="transmembrane region" description="Helical" evidence="7">
    <location>
        <begin position="12"/>
        <end position="31"/>
    </location>
</feature>
<keyword evidence="4 7" id="KW-0472">Membrane</keyword>
<evidence type="ECO:0000256" key="5">
    <source>
        <dbReference type="ARBA" id="ARBA00038359"/>
    </source>
</evidence>